<dbReference type="Pfam" id="PF13175">
    <property type="entry name" value="AAA_15"/>
    <property type="match status" value="1"/>
</dbReference>
<gene>
    <name evidence="3" type="ORF">F929_00193</name>
</gene>
<evidence type="ECO:0000313" key="4">
    <source>
        <dbReference type="Proteomes" id="UP000013986"/>
    </source>
</evidence>
<evidence type="ECO:0000259" key="2">
    <source>
        <dbReference type="Pfam" id="PF13175"/>
    </source>
</evidence>
<dbReference type="InterPro" id="IPR051396">
    <property type="entry name" value="Bact_Antivir_Def_Nuclease"/>
</dbReference>
<dbReference type="RefSeq" id="WP_016143376.1">
    <property type="nucleotide sequence ID" value="NZ_KB976989.1"/>
</dbReference>
<dbReference type="PATRIC" id="fig|1217689.3.peg.197"/>
<keyword evidence="1" id="KW-0175">Coiled coil</keyword>
<dbReference type="PANTHER" id="PTHR43581:SF2">
    <property type="entry name" value="EXCINUCLEASE ATPASE SUBUNIT"/>
    <property type="match status" value="1"/>
</dbReference>
<feature type="domain" description="Endonuclease GajA/Old nuclease/RecF-like AAA" evidence="2">
    <location>
        <begin position="7"/>
        <end position="416"/>
    </location>
</feature>
<dbReference type="Proteomes" id="UP000013986">
    <property type="component" value="Unassembled WGS sequence"/>
</dbReference>
<name>R8Z3J5_9GAMM</name>
<proteinExistence type="predicted"/>
<dbReference type="OrthoDB" id="3322489at2"/>
<evidence type="ECO:0000256" key="1">
    <source>
        <dbReference type="SAM" id="Coils"/>
    </source>
</evidence>
<dbReference type="AlphaFoldDB" id="R8Z3J5"/>
<comment type="caution">
    <text evidence="3">The sequence shown here is derived from an EMBL/GenBank/DDBJ whole genome shotgun (WGS) entry which is preliminary data.</text>
</comment>
<dbReference type="InterPro" id="IPR027417">
    <property type="entry name" value="P-loop_NTPase"/>
</dbReference>
<dbReference type="HOGENOM" id="CLU_033692_0_0_6"/>
<sequence>MNKSKIIDYIYIENLHGYKNIKIDFDSPFLILLSENGQGKSTILRIIESCLSQELKRLENIKFEKIEIKFTNSNDVATLKKEDLDFEYRSRAYDYIKSKLPEVEFNKLLSLIEDNHDFDEISSHLAIQNFKIPRGAIRELVEDRDKILSNATINEFKSIIKNNFSPKILYLPTYRRIEQLMEEISHDNLKNKNIQFGLQDVKNRIEEIRKNILFSSNDTMSRINSEILKKLINGLKINEEELEIIEQNKEHIDLLLNRFGKNLTEDEKRKIKTTILKSNSEKTDPTLIYFISKMFNGFFEQRKTDQALKDFSETCSKYFVNKTMEYDENSINISINLMQNNIVCEDEIPLEDLSSGEKQIVSLFSKLFLAEEKEYFILFDEPELSLSVEWQKMLLSDVLKAPSCHMLLCMTHSPFIFDNLEEITCDLNDFFLADKEVINND</sequence>
<protein>
    <recommendedName>
        <fullName evidence="2">Endonuclease GajA/Old nuclease/RecF-like AAA domain-containing protein</fullName>
    </recommendedName>
</protein>
<evidence type="ECO:0000313" key="3">
    <source>
        <dbReference type="EMBL" id="EOQ75931.1"/>
    </source>
</evidence>
<organism evidence="3 4">
    <name type="scientific">Acinetobacter lactucae</name>
    <dbReference type="NCBI Taxonomy" id="1785128"/>
    <lineage>
        <taxon>Bacteria</taxon>
        <taxon>Pseudomonadati</taxon>
        <taxon>Pseudomonadota</taxon>
        <taxon>Gammaproteobacteria</taxon>
        <taxon>Moraxellales</taxon>
        <taxon>Moraxellaceae</taxon>
        <taxon>Acinetobacter</taxon>
        <taxon>Acinetobacter calcoaceticus/baumannii complex</taxon>
    </lineage>
</organism>
<accession>R8Z3J5</accession>
<dbReference type="SUPFAM" id="SSF52540">
    <property type="entry name" value="P-loop containing nucleoside triphosphate hydrolases"/>
    <property type="match status" value="1"/>
</dbReference>
<dbReference type="InterPro" id="IPR041685">
    <property type="entry name" value="AAA_GajA/Old/RecF-like"/>
</dbReference>
<dbReference type="Gene3D" id="3.40.50.300">
    <property type="entry name" value="P-loop containing nucleotide triphosphate hydrolases"/>
    <property type="match status" value="1"/>
</dbReference>
<feature type="coiled-coil region" evidence="1">
    <location>
        <begin position="198"/>
        <end position="248"/>
    </location>
</feature>
<dbReference type="PANTHER" id="PTHR43581">
    <property type="entry name" value="ATP/GTP PHOSPHATASE"/>
    <property type="match status" value="1"/>
</dbReference>
<reference evidence="3 4" key="1">
    <citation type="submission" date="2013-02" db="EMBL/GenBank/DDBJ databases">
        <title>The Genome Sequence of Acinetobacter pittii ANC 4052.</title>
        <authorList>
            <consortium name="The Broad Institute Genome Sequencing Platform"/>
            <consortium name="The Broad Institute Genome Sequencing Center for Infectious Disease"/>
            <person name="Cerqueira G."/>
            <person name="Feldgarden M."/>
            <person name="Courvalin P."/>
            <person name="Perichon B."/>
            <person name="Grillot-Courvalin C."/>
            <person name="Clermont D."/>
            <person name="Rocha E."/>
            <person name="Yoon E.-J."/>
            <person name="Nemec A."/>
            <person name="Walker B."/>
            <person name="Young S.K."/>
            <person name="Zeng Q."/>
            <person name="Gargeya S."/>
            <person name="Fitzgerald M."/>
            <person name="Haas B."/>
            <person name="Abouelleil A."/>
            <person name="Alvarado L."/>
            <person name="Arachchi H.M."/>
            <person name="Berlin A.M."/>
            <person name="Chapman S.B."/>
            <person name="Dewar J."/>
            <person name="Goldberg J."/>
            <person name="Griggs A."/>
            <person name="Gujja S."/>
            <person name="Hansen M."/>
            <person name="Howarth C."/>
            <person name="Imamovic A."/>
            <person name="Larimer J."/>
            <person name="McCowan C."/>
            <person name="Murphy C."/>
            <person name="Neiman D."/>
            <person name="Pearson M."/>
            <person name="Priest M."/>
            <person name="Roberts A."/>
            <person name="Saif S."/>
            <person name="Shea T."/>
            <person name="Sisk P."/>
            <person name="Sykes S."/>
            <person name="Wortman J."/>
            <person name="Nusbaum C."/>
            <person name="Birren B."/>
        </authorList>
    </citation>
    <scope>NUCLEOTIDE SEQUENCE [LARGE SCALE GENOMIC DNA]</scope>
    <source>
        <strain evidence="3 4">ANC 4052</strain>
    </source>
</reference>
<dbReference type="EMBL" id="APQO01000002">
    <property type="protein sequence ID" value="EOQ75931.1"/>
    <property type="molecule type" value="Genomic_DNA"/>
</dbReference>